<gene>
    <name evidence="1" type="ORF">g.5996</name>
</gene>
<reference evidence="1" key="1">
    <citation type="submission" date="2015-11" db="EMBL/GenBank/DDBJ databases">
        <title>De novo transcriptome assembly of four potential Pierce s Disease insect vectors from Arizona vineyards.</title>
        <authorList>
            <person name="Tassone E.E."/>
        </authorList>
    </citation>
    <scope>NUCLEOTIDE SEQUENCE</scope>
</reference>
<accession>A0A1B6G9A6</accession>
<dbReference type="EMBL" id="GECZ01010745">
    <property type="protein sequence ID" value="JAS59024.1"/>
    <property type="molecule type" value="Transcribed_RNA"/>
</dbReference>
<feature type="non-terminal residue" evidence="1">
    <location>
        <position position="116"/>
    </location>
</feature>
<evidence type="ECO:0000313" key="1">
    <source>
        <dbReference type="EMBL" id="JAS59024.1"/>
    </source>
</evidence>
<proteinExistence type="predicted"/>
<protein>
    <submittedName>
        <fullName evidence="1">Uncharacterized protein</fullName>
    </submittedName>
</protein>
<sequence>TIRSEMAVWLFKQIVSSQQSLKRPIDITTILETAISKLLLENKQIEAISLVEIVFEKGLLNEFRMNNNSLYRVLVIWFVRTKKEYYAREVMLKYKFRVSVYPRKIHLQPSELQIST</sequence>
<organism evidence="1">
    <name type="scientific">Cuerna arida</name>
    <dbReference type="NCBI Taxonomy" id="1464854"/>
    <lineage>
        <taxon>Eukaryota</taxon>
        <taxon>Metazoa</taxon>
        <taxon>Ecdysozoa</taxon>
        <taxon>Arthropoda</taxon>
        <taxon>Hexapoda</taxon>
        <taxon>Insecta</taxon>
        <taxon>Pterygota</taxon>
        <taxon>Neoptera</taxon>
        <taxon>Paraneoptera</taxon>
        <taxon>Hemiptera</taxon>
        <taxon>Auchenorrhyncha</taxon>
        <taxon>Membracoidea</taxon>
        <taxon>Cicadellidae</taxon>
        <taxon>Cicadellinae</taxon>
        <taxon>Proconiini</taxon>
        <taxon>Cuerna</taxon>
    </lineage>
</organism>
<dbReference type="AlphaFoldDB" id="A0A1B6G9A6"/>
<feature type="non-terminal residue" evidence="1">
    <location>
        <position position="1"/>
    </location>
</feature>
<name>A0A1B6G9A6_9HEMI</name>